<dbReference type="PANTHER" id="PTHR42781:SF4">
    <property type="entry name" value="SPERMIDINE_PUTRESCINE IMPORT ATP-BINDING PROTEIN POTA"/>
    <property type="match status" value="1"/>
</dbReference>
<dbReference type="AlphaFoldDB" id="A0A7J0BQ55"/>
<feature type="domain" description="ABC transporter" evidence="4">
    <location>
        <begin position="13"/>
        <end position="253"/>
    </location>
</feature>
<dbReference type="InterPro" id="IPR003593">
    <property type="entry name" value="AAA+_ATPase"/>
</dbReference>
<evidence type="ECO:0000313" key="5">
    <source>
        <dbReference type="EMBL" id="GFM35391.1"/>
    </source>
</evidence>
<name>A0A7J0BQ55_9BACT</name>
<evidence type="ECO:0000256" key="3">
    <source>
        <dbReference type="ARBA" id="ARBA00022840"/>
    </source>
</evidence>
<dbReference type="GO" id="GO:0016887">
    <property type="term" value="F:ATP hydrolysis activity"/>
    <property type="evidence" value="ECO:0007669"/>
    <property type="project" value="InterPro"/>
</dbReference>
<dbReference type="SUPFAM" id="SSF52540">
    <property type="entry name" value="P-loop containing nucleoside triphosphate hydrolases"/>
    <property type="match status" value="1"/>
</dbReference>
<dbReference type="Pfam" id="PF00005">
    <property type="entry name" value="ABC_tran"/>
    <property type="match status" value="1"/>
</dbReference>
<dbReference type="GO" id="GO:0005524">
    <property type="term" value="F:ATP binding"/>
    <property type="evidence" value="ECO:0007669"/>
    <property type="project" value="UniProtKB-KW"/>
</dbReference>
<dbReference type="InterPro" id="IPR003439">
    <property type="entry name" value="ABC_transporter-like_ATP-bd"/>
</dbReference>
<dbReference type="SMART" id="SM00382">
    <property type="entry name" value="AAA"/>
    <property type="match status" value="1"/>
</dbReference>
<comment type="caution">
    <text evidence="5">The sequence shown here is derived from an EMBL/GenBank/DDBJ whole genome shotgun (WGS) entry which is preliminary data.</text>
</comment>
<dbReference type="Proteomes" id="UP000503820">
    <property type="component" value="Unassembled WGS sequence"/>
</dbReference>
<keyword evidence="6" id="KW-1185">Reference proteome</keyword>
<dbReference type="EMBL" id="BLVP01000001">
    <property type="protein sequence ID" value="GFM35391.1"/>
    <property type="molecule type" value="Genomic_DNA"/>
</dbReference>
<evidence type="ECO:0000256" key="2">
    <source>
        <dbReference type="ARBA" id="ARBA00022741"/>
    </source>
</evidence>
<evidence type="ECO:0000313" key="6">
    <source>
        <dbReference type="Proteomes" id="UP000503820"/>
    </source>
</evidence>
<keyword evidence="1" id="KW-0813">Transport</keyword>
<dbReference type="RefSeq" id="WP_174408119.1">
    <property type="nucleotide sequence ID" value="NZ_BLVP01000001.1"/>
</dbReference>
<dbReference type="InterPro" id="IPR017871">
    <property type="entry name" value="ABC_transporter-like_CS"/>
</dbReference>
<dbReference type="PROSITE" id="PS50893">
    <property type="entry name" value="ABC_TRANSPORTER_2"/>
    <property type="match status" value="1"/>
</dbReference>
<keyword evidence="3" id="KW-0067">ATP-binding</keyword>
<protein>
    <submittedName>
        <fullName evidence="5">Molybdenum ABC transporter ATPase</fullName>
    </submittedName>
</protein>
<keyword evidence="2" id="KW-0547">Nucleotide-binding</keyword>
<gene>
    <name evidence="5" type="primary">modC</name>
    <name evidence="5" type="ORF">DSM19430T_00750</name>
</gene>
<dbReference type="InterPro" id="IPR050093">
    <property type="entry name" value="ABC_SmlMolc_Importer"/>
</dbReference>
<evidence type="ECO:0000259" key="4">
    <source>
        <dbReference type="PROSITE" id="PS50893"/>
    </source>
</evidence>
<proteinExistence type="predicted"/>
<organism evidence="5 6">
    <name type="scientific">Desulfovibrio psychrotolerans</name>
    <dbReference type="NCBI Taxonomy" id="415242"/>
    <lineage>
        <taxon>Bacteria</taxon>
        <taxon>Pseudomonadati</taxon>
        <taxon>Thermodesulfobacteriota</taxon>
        <taxon>Desulfovibrionia</taxon>
        <taxon>Desulfovibrionales</taxon>
        <taxon>Desulfovibrionaceae</taxon>
        <taxon>Desulfovibrio</taxon>
    </lineage>
</organism>
<dbReference type="PROSITE" id="PS00211">
    <property type="entry name" value="ABC_TRANSPORTER_1"/>
    <property type="match status" value="1"/>
</dbReference>
<dbReference type="Gene3D" id="3.40.50.300">
    <property type="entry name" value="P-loop containing nucleotide triphosphate hydrolases"/>
    <property type="match status" value="1"/>
</dbReference>
<accession>A0A7J0BQ55</accession>
<sequence length="260" mass="29103">MQFDIDIRKTVGARRLPLWKELMGKSEARRFTLNTRIVSDVRHLVLAGPSGSGKSLTLQAVAGLLTPDSGRIALGGRVYFDSAAGINIPPRQRRVGYVFQDYALFPHYTVRQNVAFGLSRWTWRLGREQARILDETLDVFGIRCLAESRPDELSGGQRQRVALARALVGRPDMLLLDEPFSALDQPLRIRMRNELARILEHFAIPMILVTHDVDEAEYFAQTVVVYSGGTVHDVLCAETLARQGDSVSRTVGDVLRSVYV</sequence>
<evidence type="ECO:0000256" key="1">
    <source>
        <dbReference type="ARBA" id="ARBA00022448"/>
    </source>
</evidence>
<dbReference type="InterPro" id="IPR027417">
    <property type="entry name" value="P-loop_NTPase"/>
</dbReference>
<dbReference type="PANTHER" id="PTHR42781">
    <property type="entry name" value="SPERMIDINE/PUTRESCINE IMPORT ATP-BINDING PROTEIN POTA"/>
    <property type="match status" value="1"/>
</dbReference>
<reference evidence="5 6" key="1">
    <citation type="submission" date="2020-05" db="EMBL/GenBank/DDBJ databases">
        <title>Draft genome sequence of Desulfovibrio psychrotolerans JS1T.</title>
        <authorList>
            <person name="Ueno A."/>
            <person name="Tamazawa S."/>
            <person name="Tamamura S."/>
            <person name="Murakami T."/>
            <person name="Kiyama T."/>
            <person name="Inomata H."/>
            <person name="Amano Y."/>
            <person name="Miyakawa K."/>
            <person name="Tamaki H."/>
            <person name="Naganuma T."/>
            <person name="Kaneko K."/>
        </authorList>
    </citation>
    <scope>NUCLEOTIDE SEQUENCE [LARGE SCALE GENOMIC DNA]</scope>
    <source>
        <strain evidence="5 6">JS1</strain>
    </source>
</reference>